<evidence type="ECO:0000313" key="2">
    <source>
        <dbReference type="Proteomes" id="UP000248066"/>
    </source>
</evidence>
<organism evidence="1 2">
    <name type="scientific">Alteribacter lacisalsi</name>
    <dbReference type="NCBI Taxonomy" id="2045244"/>
    <lineage>
        <taxon>Bacteria</taxon>
        <taxon>Bacillati</taxon>
        <taxon>Bacillota</taxon>
        <taxon>Bacilli</taxon>
        <taxon>Bacillales</taxon>
        <taxon>Bacillaceae</taxon>
        <taxon>Alteribacter</taxon>
    </lineage>
</organism>
<dbReference type="OrthoDB" id="2938223at2"/>
<dbReference type="EMBL" id="PDOF01000001">
    <property type="protein sequence ID" value="PYZ99020.1"/>
    <property type="molecule type" value="Genomic_DNA"/>
</dbReference>
<sequence length="94" mass="11651">MFRRLKENRNFRVQWHRFMYYWYFIKVHYYGKEKHHAKADAQKQLWQAWEQVPAPVKPQTGRRAQEQAEETRYQPLYLRVKNRLLNAGKKADAQ</sequence>
<protein>
    <submittedName>
        <fullName evidence="1">Uncharacterized protein</fullName>
    </submittedName>
</protein>
<gene>
    <name evidence="1" type="ORF">CR205_10790</name>
</gene>
<accession>A0A2W0HGJ0</accession>
<comment type="caution">
    <text evidence="1">The sequence shown here is derived from an EMBL/GenBank/DDBJ whole genome shotgun (WGS) entry which is preliminary data.</text>
</comment>
<proteinExistence type="predicted"/>
<reference evidence="1 2" key="1">
    <citation type="submission" date="2017-10" db="EMBL/GenBank/DDBJ databases">
        <title>Bacillus sp. nov., a halophilic bacterium isolated from a Yangshapao Lake.</title>
        <authorList>
            <person name="Wang H."/>
        </authorList>
    </citation>
    <scope>NUCLEOTIDE SEQUENCE [LARGE SCALE GENOMIC DNA]</scope>
    <source>
        <strain evidence="1 2">YSP-3</strain>
    </source>
</reference>
<name>A0A2W0HGJ0_9BACI</name>
<dbReference type="AlphaFoldDB" id="A0A2W0HGJ0"/>
<keyword evidence="2" id="KW-1185">Reference proteome</keyword>
<dbReference type="RefSeq" id="WP_110519411.1">
    <property type="nucleotide sequence ID" value="NZ_PDOF01000001.1"/>
</dbReference>
<evidence type="ECO:0000313" key="1">
    <source>
        <dbReference type="EMBL" id="PYZ99020.1"/>
    </source>
</evidence>
<dbReference type="Proteomes" id="UP000248066">
    <property type="component" value="Unassembled WGS sequence"/>
</dbReference>